<protein>
    <submittedName>
        <fullName evidence="1">Uncharacterized protein</fullName>
    </submittedName>
</protein>
<dbReference type="Proteomes" id="UP000308600">
    <property type="component" value="Unassembled WGS sequence"/>
</dbReference>
<reference evidence="1 2" key="1">
    <citation type="journal article" date="2019" name="Nat. Ecol. Evol.">
        <title>Megaphylogeny resolves global patterns of mushroom evolution.</title>
        <authorList>
            <person name="Varga T."/>
            <person name="Krizsan K."/>
            <person name="Foldi C."/>
            <person name="Dima B."/>
            <person name="Sanchez-Garcia M."/>
            <person name="Sanchez-Ramirez S."/>
            <person name="Szollosi G.J."/>
            <person name="Szarkandi J.G."/>
            <person name="Papp V."/>
            <person name="Albert L."/>
            <person name="Andreopoulos W."/>
            <person name="Angelini C."/>
            <person name="Antonin V."/>
            <person name="Barry K.W."/>
            <person name="Bougher N.L."/>
            <person name="Buchanan P."/>
            <person name="Buyck B."/>
            <person name="Bense V."/>
            <person name="Catcheside P."/>
            <person name="Chovatia M."/>
            <person name="Cooper J."/>
            <person name="Damon W."/>
            <person name="Desjardin D."/>
            <person name="Finy P."/>
            <person name="Geml J."/>
            <person name="Haridas S."/>
            <person name="Hughes K."/>
            <person name="Justo A."/>
            <person name="Karasinski D."/>
            <person name="Kautmanova I."/>
            <person name="Kiss B."/>
            <person name="Kocsube S."/>
            <person name="Kotiranta H."/>
            <person name="LaButti K.M."/>
            <person name="Lechner B.E."/>
            <person name="Liimatainen K."/>
            <person name="Lipzen A."/>
            <person name="Lukacs Z."/>
            <person name="Mihaltcheva S."/>
            <person name="Morgado L.N."/>
            <person name="Niskanen T."/>
            <person name="Noordeloos M.E."/>
            <person name="Ohm R.A."/>
            <person name="Ortiz-Santana B."/>
            <person name="Ovrebo C."/>
            <person name="Racz N."/>
            <person name="Riley R."/>
            <person name="Savchenko A."/>
            <person name="Shiryaev A."/>
            <person name="Soop K."/>
            <person name="Spirin V."/>
            <person name="Szebenyi C."/>
            <person name="Tomsovsky M."/>
            <person name="Tulloss R.E."/>
            <person name="Uehling J."/>
            <person name="Grigoriev I.V."/>
            <person name="Vagvolgyi C."/>
            <person name="Papp T."/>
            <person name="Martin F.M."/>
            <person name="Miettinen O."/>
            <person name="Hibbett D.S."/>
            <person name="Nagy L.G."/>
        </authorList>
    </citation>
    <scope>NUCLEOTIDE SEQUENCE [LARGE SCALE GENOMIC DNA]</scope>
    <source>
        <strain evidence="1 2">NL-1719</strain>
    </source>
</reference>
<accession>A0ACD3A7B4</accession>
<dbReference type="EMBL" id="ML208674">
    <property type="protein sequence ID" value="TFK61295.1"/>
    <property type="molecule type" value="Genomic_DNA"/>
</dbReference>
<keyword evidence="2" id="KW-1185">Reference proteome</keyword>
<evidence type="ECO:0000313" key="1">
    <source>
        <dbReference type="EMBL" id="TFK61295.1"/>
    </source>
</evidence>
<organism evidence="1 2">
    <name type="scientific">Pluteus cervinus</name>
    <dbReference type="NCBI Taxonomy" id="181527"/>
    <lineage>
        <taxon>Eukaryota</taxon>
        <taxon>Fungi</taxon>
        <taxon>Dikarya</taxon>
        <taxon>Basidiomycota</taxon>
        <taxon>Agaricomycotina</taxon>
        <taxon>Agaricomycetes</taxon>
        <taxon>Agaricomycetidae</taxon>
        <taxon>Agaricales</taxon>
        <taxon>Pluteineae</taxon>
        <taxon>Pluteaceae</taxon>
        <taxon>Pluteus</taxon>
    </lineage>
</organism>
<evidence type="ECO:0000313" key="2">
    <source>
        <dbReference type="Proteomes" id="UP000308600"/>
    </source>
</evidence>
<proteinExistence type="predicted"/>
<sequence>MNLFHLTTPAPSSIEFACRLASVLPTTLKHLIVCSGDISLLRLAVRPLGEYLQALDRLVIDYNLKLQQKSGLVTAGLVTFSSVKCLVLNTTLNLPVYKEMLPAMQEWKRVMPKLDRIKLTRGLLDWGSIPRDRYTVFRLKGKSGNIGIKIQYHSPSTYAHDLYCGSTINVIDLQELKQDKTWNTDHDNNSI</sequence>
<name>A0ACD3A7B4_9AGAR</name>
<gene>
    <name evidence="1" type="ORF">BDN72DRAFT_863715</name>
</gene>